<comment type="caution">
    <text evidence="2">The sequence shown here is derived from an EMBL/GenBank/DDBJ whole genome shotgun (WGS) entry which is preliminary data.</text>
</comment>
<organism evidence="2 3">
    <name type="scientific">Pseudomonas arcuscaelestis</name>
    <dbReference type="NCBI Taxonomy" id="2710591"/>
    <lineage>
        <taxon>Bacteria</taxon>
        <taxon>Pseudomonadati</taxon>
        <taxon>Pseudomonadota</taxon>
        <taxon>Gammaproteobacteria</taxon>
        <taxon>Pseudomonadales</taxon>
        <taxon>Pseudomonadaceae</taxon>
        <taxon>Pseudomonas</taxon>
    </lineage>
</organism>
<dbReference type="RefSeq" id="WP_203585553.1">
    <property type="nucleotide sequence ID" value="NZ_JACOPV010000019.1"/>
</dbReference>
<evidence type="ECO:0000313" key="2">
    <source>
        <dbReference type="EMBL" id="MBM5460832.1"/>
    </source>
</evidence>
<dbReference type="EMBL" id="JACOPV010000019">
    <property type="protein sequence ID" value="MBM5460832.1"/>
    <property type="molecule type" value="Genomic_DNA"/>
</dbReference>
<gene>
    <name evidence="2" type="ORF">H8F21_25010</name>
</gene>
<accession>A0ABS2C4N3</accession>
<dbReference type="Pfam" id="PF13557">
    <property type="entry name" value="Phenol_MetA_deg"/>
    <property type="match status" value="1"/>
</dbReference>
<evidence type="ECO:0000313" key="3">
    <source>
        <dbReference type="Proteomes" id="UP000745663"/>
    </source>
</evidence>
<proteinExistence type="predicted"/>
<feature type="chain" id="PRO_5047447044" evidence="1">
    <location>
        <begin position="24"/>
        <end position="296"/>
    </location>
</feature>
<name>A0ABS2C4N3_9PSED</name>
<evidence type="ECO:0000256" key="1">
    <source>
        <dbReference type="SAM" id="SignalP"/>
    </source>
</evidence>
<dbReference type="InterPro" id="IPR025737">
    <property type="entry name" value="FApF"/>
</dbReference>
<protein>
    <submittedName>
        <fullName evidence="2">Transporter</fullName>
    </submittedName>
</protein>
<dbReference type="Proteomes" id="UP000745663">
    <property type="component" value="Unassembled WGS sequence"/>
</dbReference>
<keyword evidence="3" id="KW-1185">Reference proteome</keyword>
<reference evidence="2 3" key="1">
    <citation type="submission" date="2020-08" db="EMBL/GenBank/DDBJ databases">
        <title>Description of novel Pseudomonas species.</title>
        <authorList>
            <person name="Duman M."/>
            <person name="Mulet M."/>
            <person name="Altun S."/>
            <person name="Saticioglu I.B."/>
            <person name="Lalucat J."/>
            <person name="Garcia-Valdes E."/>
        </authorList>
    </citation>
    <scope>NUCLEOTIDE SEQUENCE [LARGE SCALE GENOMIC DNA]</scope>
    <source>
        <strain evidence="2 3">P66</strain>
    </source>
</reference>
<keyword evidence="1" id="KW-0732">Signal</keyword>
<sequence length="296" mass="32579">MTKISSFAWGLMACALISGKVLAVDVNAGDYTALPAGTNVAAWYQQFGRADRFNGDGAPDAKHATSLRSNISILRLIHFTEIGGITVDPQILLPFGHVYNVKVSGQSLGSNSGMADPIIGATFWLVNQPEAGSSGRYFGITPLIYLPWGQYDRDEGINLGENRWKADLQLGWVEPLWGRWSMEWYADAVFHGPNDDAGSGRQTLRQDTTYQLQTNLRYDVNPAQRLALGFSATDGGKQHLSGDYTGQKTEVQQVRLEFQQMLGNSVQLSTQFTHDTRVVGGFREDTGVNLRALLLF</sequence>
<feature type="signal peptide" evidence="1">
    <location>
        <begin position="1"/>
        <end position="23"/>
    </location>
</feature>